<dbReference type="OrthoDB" id="9782972at2"/>
<sequence>MFDLIIRNGFVVDPESGFAGKSDVAVEDGRIAEVSESISSKGTEELDASGLTVQPGVIDTHLHLASHPFGMRMAAESGVTTCLEMAGPAPKVFSYMPVAGVGINVAVLTALIPGDNVSGNDPKAAEIDLAMTKAVEDGAFGVKILGGHFPLTPEASAEIIRIAAERGIYAAWHAGTTEAGSNIKGMKEAVELASGHPFHLAHINAYCRGRVNGILDECKEAESLLASHPEIVTESYLSDRNGCPLNFTPDGKPASGILSAQLRFFGFEPSRDGAVAAMKADVLRAIAPRNGTLVLLPPKEGVEAFLSGEAKDGSFGGVNPIIARTFFATAKRADGTFLVDGISTDGGVLPRNVIVRGGCGLMKLGGLSALEFAAKTSLIPARMLKLEKKGRLSAGADADLTLYDPERMTAVHTFVRGEAVLRDGRVNGRGGTALVTEAGLEAVRRMGLRAEVLPGGIPTIDRTFGSLSKNNQ</sequence>
<reference evidence="2 3" key="1">
    <citation type="journal article" date="2018" name="Int. J. Syst. Evol. Microbiol.">
        <title>Mesosutterella multiformis gen. nov., sp. nov., a member of the family Sutterellaceae and Sutterella megalosphaeroides sp. nov., isolated from human faeces.</title>
        <authorList>
            <person name="Sakamoto M."/>
            <person name="Ikeyama N."/>
            <person name="Kunihiro T."/>
            <person name="Iino T."/>
            <person name="Yuki M."/>
            <person name="Ohkuma M."/>
        </authorList>
    </citation>
    <scope>NUCLEOTIDE SEQUENCE [LARGE SCALE GENOMIC DNA]</scope>
    <source>
        <strain evidence="2 3">4NBBH2</strain>
    </source>
</reference>
<dbReference type="SUPFAM" id="SSF51338">
    <property type="entry name" value="Composite domain of metallo-dependent hydrolases"/>
    <property type="match status" value="1"/>
</dbReference>
<dbReference type="InterPro" id="IPR013108">
    <property type="entry name" value="Amidohydro_3"/>
</dbReference>
<dbReference type="Gene3D" id="3.20.20.140">
    <property type="entry name" value="Metal-dependent hydrolases"/>
    <property type="match status" value="2"/>
</dbReference>
<evidence type="ECO:0000313" key="3">
    <source>
        <dbReference type="Proteomes" id="UP000266091"/>
    </source>
</evidence>
<protein>
    <submittedName>
        <fullName evidence="2">D-glutamate deacylase</fullName>
    </submittedName>
</protein>
<keyword evidence="3" id="KW-1185">Reference proteome</keyword>
<dbReference type="InterPro" id="IPR011059">
    <property type="entry name" value="Metal-dep_hydrolase_composite"/>
</dbReference>
<organism evidence="2 3">
    <name type="scientific">Mesosutterella multiformis</name>
    <dbReference type="NCBI Taxonomy" id="2259133"/>
    <lineage>
        <taxon>Bacteria</taxon>
        <taxon>Pseudomonadati</taxon>
        <taxon>Pseudomonadota</taxon>
        <taxon>Betaproteobacteria</taxon>
        <taxon>Burkholderiales</taxon>
        <taxon>Sutterellaceae</taxon>
        <taxon>Mesosutterella</taxon>
    </lineage>
</organism>
<feature type="domain" description="Amidohydrolase 3" evidence="1">
    <location>
        <begin position="366"/>
        <end position="426"/>
    </location>
</feature>
<dbReference type="Pfam" id="PF07969">
    <property type="entry name" value="Amidohydro_3"/>
    <property type="match status" value="1"/>
</dbReference>
<gene>
    <name evidence="2" type="ORF">MESMUL_12660</name>
</gene>
<dbReference type="GO" id="GO:0016812">
    <property type="term" value="F:hydrolase activity, acting on carbon-nitrogen (but not peptide) bonds, in cyclic amides"/>
    <property type="evidence" value="ECO:0007669"/>
    <property type="project" value="TreeGrafter"/>
</dbReference>
<dbReference type="AlphaFoldDB" id="A0A388SC60"/>
<evidence type="ECO:0000259" key="1">
    <source>
        <dbReference type="Pfam" id="PF07969"/>
    </source>
</evidence>
<dbReference type="PANTHER" id="PTHR11647:SF1">
    <property type="entry name" value="COLLAPSIN RESPONSE MEDIATOR PROTEIN"/>
    <property type="match status" value="1"/>
</dbReference>
<dbReference type="Proteomes" id="UP000266091">
    <property type="component" value="Unassembled WGS sequence"/>
</dbReference>
<dbReference type="EMBL" id="BGZJ01000001">
    <property type="protein sequence ID" value="GBO93912.1"/>
    <property type="molecule type" value="Genomic_DNA"/>
</dbReference>
<comment type="caution">
    <text evidence="2">The sequence shown here is derived from an EMBL/GenBank/DDBJ whole genome shotgun (WGS) entry which is preliminary data.</text>
</comment>
<dbReference type="GO" id="GO:0005829">
    <property type="term" value="C:cytosol"/>
    <property type="evidence" value="ECO:0007669"/>
    <property type="project" value="TreeGrafter"/>
</dbReference>
<dbReference type="InterPro" id="IPR032466">
    <property type="entry name" value="Metal_Hydrolase"/>
</dbReference>
<dbReference type="RefSeq" id="WP_116270197.1">
    <property type="nucleotide sequence ID" value="NZ_BGZJ01000001.1"/>
</dbReference>
<proteinExistence type="predicted"/>
<dbReference type="SUPFAM" id="SSF51556">
    <property type="entry name" value="Metallo-dependent hydrolases"/>
    <property type="match status" value="1"/>
</dbReference>
<evidence type="ECO:0000313" key="2">
    <source>
        <dbReference type="EMBL" id="GBO93912.1"/>
    </source>
</evidence>
<dbReference type="PANTHER" id="PTHR11647">
    <property type="entry name" value="HYDRANTOINASE/DIHYDROPYRIMIDINASE FAMILY MEMBER"/>
    <property type="match status" value="1"/>
</dbReference>
<name>A0A388SC60_9BURK</name>
<dbReference type="InterPro" id="IPR050378">
    <property type="entry name" value="Metallo-dep_Hydrolases_sf"/>
</dbReference>
<accession>A0A388SC60</accession>